<comment type="caution">
    <text evidence="2">The sequence shown here is derived from an EMBL/GenBank/DDBJ whole genome shotgun (WGS) entry which is preliminary data.</text>
</comment>
<evidence type="ECO:0000313" key="2">
    <source>
        <dbReference type="EMBL" id="RAJ94011.1"/>
    </source>
</evidence>
<gene>
    <name evidence="2" type="ORF">LX87_03895</name>
</gene>
<proteinExistence type="predicted"/>
<keyword evidence="3" id="KW-1185">Reference proteome</keyword>
<sequence>MALPFKLIKNKKTFFQSEFLRDYFPERQKPEPGPPFDRDGIFPQKDVKHV</sequence>
<feature type="region of interest" description="Disordered" evidence="1">
    <location>
        <begin position="25"/>
        <end position="50"/>
    </location>
</feature>
<evidence type="ECO:0000313" key="3">
    <source>
        <dbReference type="Proteomes" id="UP000248790"/>
    </source>
</evidence>
<dbReference type="AlphaFoldDB" id="A0A327WSK8"/>
<protein>
    <submittedName>
        <fullName evidence="2">Uncharacterized protein</fullName>
    </submittedName>
</protein>
<name>A0A327WSK8_LARAB</name>
<accession>A0A327WSK8</accession>
<dbReference type="EMBL" id="QLMC01000005">
    <property type="protein sequence ID" value="RAJ94011.1"/>
    <property type="molecule type" value="Genomic_DNA"/>
</dbReference>
<dbReference type="Proteomes" id="UP000248790">
    <property type="component" value="Unassembled WGS sequence"/>
</dbReference>
<organism evidence="2 3">
    <name type="scientific">Larkinella arboricola</name>
    <dbReference type="NCBI Taxonomy" id="643671"/>
    <lineage>
        <taxon>Bacteria</taxon>
        <taxon>Pseudomonadati</taxon>
        <taxon>Bacteroidota</taxon>
        <taxon>Cytophagia</taxon>
        <taxon>Cytophagales</taxon>
        <taxon>Spirosomataceae</taxon>
        <taxon>Larkinella</taxon>
    </lineage>
</organism>
<reference evidence="2 3" key="1">
    <citation type="submission" date="2018-06" db="EMBL/GenBank/DDBJ databases">
        <title>Genomic Encyclopedia of Archaeal and Bacterial Type Strains, Phase II (KMG-II): from individual species to whole genera.</title>
        <authorList>
            <person name="Goeker M."/>
        </authorList>
    </citation>
    <scope>NUCLEOTIDE SEQUENCE [LARGE SCALE GENOMIC DNA]</scope>
    <source>
        <strain evidence="2 3">DSM 21851</strain>
    </source>
</reference>
<evidence type="ECO:0000256" key="1">
    <source>
        <dbReference type="SAM" id="MobiDB-lite"/>
    </source>
</evidence>